<dbReference type="AlphaFoldDB" id="A0A9N8HKY4"/>
<keyword evidence="6" id="KW-1185">Reference proteome</keyword>
<dbReference type="GO" id="GO:0005771">
    <property type="term" value="C:multivesicular body"/>
    <property type="evidence" value="ECO:0007669"/>
    <property type="project" value="TreeGrafter"/>
</dbReference>
<dbReference type="PANTHER" id="PTHR46009">
    <property type="entry name" value="VACUOLAR PROTEIN SORTING-ASSOCIATED PROTEIN VTA1 HOMOLOG"/>
    <property type="match status" value="1"/>
</dbReference>
<dbReference type="GO" id="GO:0032511">
    <property type="term" value="P:late endosome to vacuole transport via multivesicular body sorting pathway"/>
    <property type="evidence" value="ECO:0007669"/>
    <property type="project" value="InterPro"/>
</dbReference>
<proteinExistence type="predicted"/>
<dbReference type="InterPro" id="IPR039431">
    <property type="entry name" value="Vta1/CALS_N"/>
</dbReference>
<organism evidence="5 6">
    <name type="scientific">Seminavis robusta</name>
    <dbReference type="NCBI Taxonomy" id="568900"/>
    <lineage>
        <taxon>Eukaryota</taxon>
        <taxon>Sar</taxon>
        <taxon>Stramenopiles</taxon>
        <taxon>Ochrophyta</taxon>
        <taxon>Bacillariophyta</taxon>
        <taxon>Bacillariophyceae</taxon>
        <taxon>Bacillariophycidae</taxon>
        <taxon>Naviculales</taxon>
        <taxon>Naviculaceae</taxon>
        <taxon>Seminavis</taxon>
    </lineage>
</organism>
<dbReference type="InterPro" id="IPR044538">
    <property type="entry name" value="Vta1-like"/>
</dbReference>
<feature type="compositionally biased region" description="Pro residues" evidence="3">
    <location>
        <begin position="303"/>
        <end position="330"/>
    </location>
</feature>
<dbReference type="OrthoDB" id="391137at2759"/>
<dbReference type="Proteomes" id="UP001153069">
    <property type="component" value="Unassembled WGS sequence"/>
</dbReference>
<gene>
    <name evidence="5" type="ORF">SEMRO_768_G199670.1</name>
</gene>
<feature type="compositionally biased region" description="Acidic residues" evidence="3">
    <location>
        <begin position="208"/>
        <end position="221"/>
    </location>
</feature>
<evidence type="ECO:0000256" key="2">
    <source>
        <dbReference type="ARBA" id="ARBA00023136"/>
    </source>
</evidence>
<feature type="domain" description="Vta1/callose synthase N-terminal" evidence="4">
    <location>
        <begin position="51"/>
        <end position="198"/>
    </location>
</feature>
<protein>
    <submittedName>
        <fullName evidence="5">Protein sorting-associated protein VTA1 homolog</fullName>
    </submittedName>
</protein>
<feature type="compositionally biased region" description="Acidic residues" evidence="3">
    <location>
        <begin position="264"/>
        <end position="278"/>
    </location>
</feature>
<feature type="region of interest" description="Disordered" evidence="3">
    <location>
        <begin position="197"/>
        <end position="352"/>
    </location>
</feature>
<feature type="region of interest" description="Disordered" evidence="3">
    <location>
        <begin position="1"/>
        <end position="39"/>
    </location>
</feature>
<evidence type="ECO:0000256" key="1">
    <source>
        <dbReference type="ARBA" id="ARBA00004308"/>
    </source>
</evidence>
<sequence length="390" mass="42576">MSKRHNPFRVDNQSYKRPKQEETIATTTRPQRRNNNNLTNMALSIPPELKKISPYIRRAEELDKDTGVAESRLVAYYCRQYAVHLGIPLASASPAAKTCLGVLLGTLETEKPAMDNFTRDEAKFLCQSFAERVFNKADEEDRQGVANKGTAKTFYAAASFLQILDQFLEEGDPEADEIKKKVVYSKWKSTEILKAIKEGRTPTPGGYEVEEEEKEEKDEEATNTPADEPGPIPKVETVQDDDDDALPLPPPPPMPPTAPMEPPTADDEEAEEEAEEGTEIALEPPPVYPGESTTESSTSFVVAPPPSPSPPPPPAQPSPPRAVAPPPAPPKKSGGIFGFGSKKNKNNGKASKAQITDAMELTKFALAALEEKDADLAATRLQQALETLGR</sequence>
<keyword evidence="2" id="KW-0472">Membrane</keyword>
<accession>A0A9N8HKY4</accession>
<dbReference type="InterPro" id="IPR023175">
    <property type="entry name" value="Vta1/CALS_N_sf"/>
</dbReference>
<feature type="compositionally biased region" description="Pro residues" evidence="3">
    <location>
        <begin position="247"/>
        <end position="262"/>
    </location>
</feature>
<evidence type="ECO:0000313" key="6">
    <source>
        <dbReference type="Proteomes" id="UP001153069"/>
    </source>
</evidence>
<dbReference type="Gene3D" id="1.25.40.270">
    <property type="entry name" value="Vacuolar protein sorting-associated protein vta1"/>
    <property type="match status" value="1"/>
</dbReference>
<dbReference type="EMBL" id="CAICTM010000767">
    <property type="protein sequence ID" value="CAB9516220.1"/>
    <property type="molecule type" value="Genomic_DNA"/>
</dbReference>
<feature type="compositionally biased region" description="Low complexity" evidence="3">
    <location>
        <begin position="26"/>
        <end position="39"/>
    </location>
</feature>
<evidence type="ECO:0000313" key="5">
    <source>
        <dbReference type="EMBL" id="CAB9516220.1"/>
    </source>
</evidence>
<evidence type="ECO:0000259" key="4">
    <source>
        <dbReference type="Pfam" id="PF04652"/>
    </source>
</evidence>
<comment type="subcellular location">
    <subcellularLocation>
        <location evidence="1">Endomembrane system</location>
    </subcellularLocation>
</comment>
<name>A0A9N8HKY4_9STRA</name>
<feature type="compositionally biased region" description="Low complexity" evidence="3">
    <location>
        <begin position="291"/>
        <end position="302"/>
    </location>
</feature>
<dbReference type="PANTHER" id="PTHR46009:SF1">
    <property type="entry name" value="VACUOLAR PROTEIN SORTING-ASSOCIATED PROTEIN VTA1 HOMOLOG"/>
    <property type="match status" value="1"/>
</dbReference>
<evidence type="ECO:0000256" key="3">
    <source>
        <dbReference type="SAM" id="MobiDB-lite"/>
    </source>
</evidence>
<reference evidence="5" key="1">
    <citation type="submission" date="2020-06" db="EMBL/GenBank/DDBJ databases">
        <authorList>
            <consortium name="Plant Systems Biology data submission"/>
        </authorList>
    </citation>
    <scope>NUCLEOTIDE SEQUENCE</scope>
    <source>
        <strain evidence="5">D6</strain>
    </source>
</reference>
<dbReference type="Pfam" id="PF04652">
    <property type="entry name" value="Vta1"/>
    <property type="match status" value="1"/>
</dbReference>
<comment type="caution">
    <text evidence="5">The sequence shown here is derived from an EMBL/GenBank/DDBJ whole genome shotgun (WGS) entry which is preliminary data.</text>
</comment>